<evidence type="ECO:0000256" key="4">
    <source>
        <dbReference type="PIRSR" id="PIRSR036979-1"/>
    </source>
</evidence>
<dbReference type="InterPro" id="IPR006035">
    <property type="entry name" value="Ureohydrolase"/>
</dbReference>
<dbReference type="KEGG" id="ipc:IPA_03180"/>
<dbReference type="GO" id="GO:0008783">
    <property type="term" value="F:agmatinase activity"/>
    <property type="evidence" value="ECO:0007669"/>
    <property type="project" value="TreeGrafter"/>
</dbReference>
<dbReference type="PANTHER" id="PTHR11358">
    <property type="entry name" value="ARGINASE/AGMATINASE"/>
    <property type="match status" value="1"/>
</dbReference>
<comment type="similarity">
    <text evidence="1">Belongs to the arginase family. Agmatinase subfamily.</text>
</comment>
<dbReference type="PIRSF" id="PIRSF036979">
    <property type="entry name" value="Arginase"/>
    <property type="match status" value="1"/>
</dbReference>
<evidence type="ECO:0000313" key="6">
    <source>
        <dbReference type="EMBL" id="UXD22279.1"/>
    </source>
</evidence>
<evidence type="ECO:0000256" key="1">
    <source>
        <dbReference type="ARBA" id="ARBA00009227"/>
    </source>
</evidence>
<dbReference type="Gene3D" id="3.40.800.10">
    <property type="entry name" value="Ureohydrolase domain"/>
    <property type="match status" value="1"/>
</dbReference>
<feature type="binding site" evidence="4">
    <location>
        <position position="219"/>
    </location>
    <ligand>
        <name>Mn(2+)</name>
        <dbReference type="ChEBI" id="CHEBI:29035"/>
        <label>1</label>
    </ligand>
</feature>
<keyword evidence="4" id="KW-0464">Manganese</keyword>
<proteinExistence type="inferred from homology"/>
<dbReference type="InterPro" id="IPR020855">
    <property type="entry name" value="Ureohydrolase_Mn_BS"/>
</dbReference>
<dbReference type="Pfam" id="PF00491">
    <property type="entry name" value="Arginase"/>
    <property type="match status" value="1"/>
</dbReference>
<dbReference type="Proteomes" id="UP001063698">
    <property type="component" value="Chromosome"/>
</dbReference>
<keyword evidence="7" id="KW-1185">Reference proteome</keyword>
<comment type="cofactor">
    <cofactor evidence="4">
        <name>Mn(2+)</name>
        <dbReference type="ChEBI" id="CHEBI:29035"/>
    </cofactor>
    <text evidence="4">Binds 2 manganese ions per subunit.</text>
</comment>
<gene>
    <name evidence="6" type="ORF">IPA_03180</name>
</gene>
<dbReference type="PRINTS" id="PR00116">
    <property type="entry name" value="ARGINASE"/>
</dbReference>
<feature type="binding site" evidence="4">
    <location>
        <position position="123"/>
    </location>
    <ligand>
        <name>Mn(2+)</name>
        <dbReference type="ChEBI" id="CHEBI:29035"/>
        <label>1</label>
    </ligand>
</feature>
<name>A0A977KAV4_9CREN</name>
<dbReference type="PANTHER" id="PTHR11358:SF26">
    <property type="entry name" value="GUANIDINO ACID HYDROLASE, MITOCHONDRIAL"/>
    <property type="match status" value="1"/>
</dbReference>
<accession>A0A977KAV4</accession>
<dbReference type="EMBL" id="CP006868">
    <property type="protein sequence ID" value="UXD22279.1"/>
    <property type="molecule type" value="Genomic_DNA"/>
</dbReference>
<dbReference type="InterPro" id="IPR023696">
    <property type="entry name" value="Ureohydrolase_dom_sf"/>
</dbReference>
<dbReference type="PROSITE" id="PS01053">
    <property type="entry name" value="ARGINASE_1"/>
    <property type="match status" value="1"/>
</dbReference>
<dbReference type="AlphaFoldDB" id="A0A977KAV4"/>
<dbReference type="InterPro" id="IPR005925">
    <property type="entry name" value="Agmatinase-rel"/>
</dbReference>
<evidence type="ECO:0000256" key="2">
    <source>
        <dbReference type="ARBA" id="ARBA00022723"/>
    </source>
</evidence>
<evidence type="ECO:0000256" key="3">
    <source>
        <dbReference type="ARBA" id="ARBA00022801"/>
    </source>
</evidence>
<feature type="binding site" evidence="4">
    <location>
        <position position="142"/>
    </location>
    <ligand>
        <name>Mn(2+)</name>
        <dbReference type="ChEBI" id="CHEBI:29035"/>
        <label>1</label>
    </ligand>
</feature>
<dbReference type="GO" id="GO:0046872">
    <property type="term" value="F:metal ion binding"/>
    <property type="evidence" value="ECO:0007669"/>
    <property type="project" value="UniProtKB-KW"/>
</dbReference>
<evidence type="ECO:0008006" key="8">
    <source>
        <dbReference type="Google" id="ProtNLM"/>
    </source>
</evidence>
<dbReference type="NCBIfam" id="TIGR01230">
    <property type="entry name" value="agmatinase"/>
    <property type="match status" value="1"/>
</dbReference>
<feature type="binding site" evidence="4">
    <location>
        <position position="144"/>
    </location>
    <ligand>
        <name>Mn(2+)</name>
        <dbReference type="ChEBI" id="CHEBI:29035"/>
        <label>1</label>
    </ligand>
</feature>
<dbReference type="GO" id="GO:0033389">
    <property type="term" value="P:putrescine biosynthetic process from arginine, via agmatine"/>
    <property type="evidence" value="ECO:0007669"/>
    <property type="project" value="TreeGrafter"/>
</dbReference>
<protein>
    <recommendedName>
        <fullName evidence="8">Agmatinase</fullName>
    </recommendedName>
</protein>
<dbReference type="SUPFAM" id="SSF52768">
    <property type="entry name" value="Arginase/deacetylase"/>
    <property type="match status" value="1"/>
</dbReference>
<keyword evidence="2 4" id="KW-0479">Metal-binding</keyword>
<dbReference type="PROSITE" id="PS51409">
    <property type="entry name" value="ARGINASE_2"/>
    <property type="match status" value="1"/>
</dbReference>
<keyword evidence="3 5" id="KW-0378">Hydrolase</keyword>
<reference evidence="6" key="1">
    <citation type="submission" date="2013-11" db="EMBL/GenBank/DDBJ databases">
        <title>Comparative genomics of Ignicoccus.</title>
        <authorList>
            <person name="Podar M."/>
        </authorList>
    </citation>
    <scope>NUCLEOTIDE SEQUENCE</scope>
    <source>
        <strain evidence="6">DSM 13166</strain>
    </source>
</reference>
<feature type="binding site" evidence="4">
    <location>
        <position position="146"/>
    </location>
    <ligand>
        <name>Mn(2+)</name>
        <dbReference type="ChEBI" id="CHEBI:29035"/>
        <label>1</label>
    </ligand>
</feature>
<evidence type="ECO:0000313" key="7">
    <source>
        <dbReference type="Proteomes" id="UP001063698"/>
    </source>
</evidence>
<feature type="binding site" evidence="4">
    <location>
        <position position="217"/>
    </location>
    <ligand>
        <name>Mn(2+)</name>
        <dbReference type="ChEBI" id="CHEBI:29035"/>
        <label>1</label>
    </ligand>
</feature>
<dbReference type="CDD" id="cd11593">
    <property type="entry name" value="Agmatinase-like_2"/>
    <property type="match status" value="1"/>
</dbReference>
<evidence type="ECO:0000256" key="5">
    <source>
        <dbReference type="RuleBase" id="RU003684"/>
    </source>
</evidence>
<organism evidence="6 7">
    <name type="scientific">Ignicoccus pacificus DSM 13166</name>
    <dbReference type="NCBI Taxonomy" id="940294"/>
    <lineage>
        <taxon>Archaea</taxon>
        <taxon>Thermoproteota</taxon>
        <taxon>Thermoprotei</taxon>
        <taxon>Desulfurococcales</taxon>
        <taxon>Desulfurococcaceae</taxon>
        <taxon>Ignicoccus</taxon>
    </lineage>
</organism>
<sequence length="299" mass="33091">MKSPPRSIKTSFLSPQRVLIVFSEPLAFGGEKREDSPFAVLGFPFEGTASFRGGTSEGPNAIRHASKYIEFLANYVHFNMDYVLYDDLGDVPTSPGMVRESLNNLEVALQGIEKIPIILGGEHTLSYSAVKVLEPDCLLVFDAHLDLRDEYLGNAWSHACWLRRLLEERKVKTMVYGARGFADEEVEFAKGRVALGKRIGDVSRWIKGCKDVYISVDVDVFDPSLTPGVGNPEPLGISFDEFLKAVAEALFKVPLKGMDVVEVSPPYDPSGITAVLATKVVVETTAMHYVTWEKRKLTS</sequence>